<evidence type="ECO:0000313" key="3">
    <source>
        <dbReference type="Proteomes" id="UP000585638"/>
    </source>
</evidence>
<feature type="domain" description="ER-bound oxygenase mpaB/mpaB'/Rubber oxygenase catalytic" evidence="1">
    <location>
        <begin position="36"/>
        <end position="260"/>
    </location>
</feature>
<evidence type="ECO:0000259" key="1">
    <source>
        <dbReference type="Pfam" id="PF09995"/>
    </source>
</evidence>
<dbReference type="GO" id="GO:0016491">
    <property type="term" value="F:oxidoreductase activity"/>
    <property type="evidence" value="ECO:0007669"/>
    <property type="project" value="InterPro"/>
</dbReference>
<dbReference type="PANTHER" id="PTHR36124:SF1">
    <property type="entry name" value="ER-BOUND OXYGENASE MPAB_MPAB'_RUBBER OXYGENASE CATALYTIC DOMAIN-CONTAINING PROTEIN"/>
    <property type="match status" value="1"/>
</dbReference>
<proteinExistence type="predicted"/>
<evidence type="ECO:0000313" key="2">
    <source>
        <dbReference type="EMBL" id="MBB5890274.1"/>
    </source>
</evidence>
<dbReference type="EMBL" id="JACHIR010000001">
    <property type="protein sequence ID" value="MBB5890274.1"/>
    <property type="molecule type" value="Genomic_DNA"/>
</dbReference>
<dbReference type="RefSeq" id="WP_184859625.1">
    <property type="nucleotide sequence ID" value="NZ_JACHIR010000001.1"/>
</dbReference>
<dbReference type="Proteomes" id="UP000585638">
    <property type="component" value="Unassembled WGS sequence"/>
</dbReference>
<organism evidence="2 3">
    <name type="scientific">Kutzneria kofuensis</name>
    <dbReference type="NCBI Taxonomy" id="103725"/>
    <lineage>
        <taxon>Bacteria</taxon>
        <taxon>Bacillati</taxon>
        <taxon>Actinomycetota</taxon>
        <taxon>Actinomycetes</taxon>
        <taxon>Pseudonocardiales</taxon>
        <taxon>Pseudonocardiaceae</taxon>
        <taxon>Kutzneria</taxon>
    </lineage>
</organism>
<dbReference type="AlphaFoldDB" id="A0A7W9NF91"/>
<accession>A0A7W9NF91</accession>
<reference evidence="2 3" key="1">
    <citation type="submission" date="2020-08" db="EMBL/GenBank/DDBJ databases">
        <title>Sequencing the genomes of 1000 actinobacteria strains.</title>
        <authorList>
            <person name="Klenk H.-P."/>
        </authorList>
    </citation>
    <scope>NUCLEOTIDE SEQUENCE [LARGE SCALE GENOMIC DNA]</scope>
    <source>
        <strain evidence="2 3">DSM 43851</strain>
    </source>
</reference>
<dbReference type="Pfam" id="PF09995">
    <property type="entry name" value="MPAB_Lcp_cat"/>
    <property type="match status" value="1"/>
</dbReference>
<gene>
    <name evidence="2" type="ORF">BJ998_001470</name>
</gene>
<sequence length="296" mass="34573">MGRYDRLREFRRLDPDRDYHRIYRDMALLEFPWDMTMGIQLGFYRNFAVPGISALLDRTGRMTAHTQRRLDNTGILIFEVVRYGFEHERGLAAVRQIRRVHGAATRQVSTPERPWRIPNHEFVYVLGTFVIPALRWLDAYAWRPICCHERTAMFRFYQELGRLMGVREVPPTLPEFETWFDAYEREHFGYTIENQRQWDATRAQLTELFAAWLPGPLAPAGRRFADTMANALLDDRLRTALGVGAVPAWAVHAARVAFKARGRVGRWLPVRKTPLHQDELVTPSYPDGYEIERVGL</sequence>
<dbReference type="InterPro" id="IPR018713">
    <property type="entry name" value="MPAB/Lcp_cat_dom"/>
</dbReference>
<comment type="caution">
    <text evidence="2">The sequence shown here is derived from an EMBL/GenBank/DDBJ whole genome shotgun (WGS) entry which is preliminary data.</text>
</comment>
<dbReference type="InterPro" id="IPR046366">
    <property type="entry name" value="MPAB"/>
</dbReference>
<protein>
    <submittedName>
        <fullName evidence="2">Uncharacterized protein (DUF2236 family)</fullName>
    </submittedName>
</protein>
<keyword evidence="3" id="KW-1185">Reference proteome</keyword>
<name>A0A7W9NF91_9PSEU</name>
<dbReference type="PANTHER" id="PTHR36124">
    <property type="match status" value="1"/>
</dbReference>